<evidence type="ECO:0000256" key="1">
    <source>
        <dbReference type="SAM" id="Phobius"/>
    </source>
</evidence>
<feature type="transmembrane region" description="Helical" evidence="1">
    <location>
        <begin position="99"/>
        <end position="119"/>
    </location>
</feature>
<sequence>MPLFPIELLLVLRFVKLIAVAALAAGTVGAFVPLALEDRQRFAYAVAGPGFGAVWIAGWAMAFGGGVSLVAPWIVGAATASLLSINVVLWAVGKDGRRSARAGMTACGLLAVCLALMVWKPTF</sequence>
<feature type="transmembrane region" description="Helical" evidence="1">
    <location>
        <begin position="70"/>
        <end position="92"/>
    </location>
</feature>
<evidence type="ECO:0000313" key="3">
    <source>
        <dbReference type="Proteomes" id="UP000034883"/>
    </source>
</evidence>
<keyword evidence="3" id="KW-1185">Reference proteome</keyword>
<organism evidence="2 3">
    <name type="scientific">Sandaracinus amylolyticus</name>
    <dbReference type="NCBI Taxonomy" id="927083"/>
    <lineage>
        <taxon>Bacteria</taxon>
        <taxon>Pseudomonadati</taxon>
        <taxon>Myxococcota</taxon>
        <taxon>Polyangia</taxon>
        <taxon>Polyangiales</taxon>
        <taxon>Sandaracinaceae</taxon>
        <taxon>Sandaracinus</taxon>
    </lineage>
</organism>
<name>A0A0F6YJN9_9BACT</name>
<feature type="transmembrane region" description="Helical" evidence="1">
    <location>
        <begin position="12"/>
        <end position="35"/>
    </location>
</feature>
<dbReference type="AlphaFoldDB" id="A0A0F6YJN9"/>
<dbReference type="RefSeq" id="WP_053233499.1">
    <property type="nucleotide sequence ID" value="NZ_CP011125.1"/>
</dbReference>
<keyword evidence="1" id="KW-0472">Membrane</keyword>
<reference evidence="2 3" key="1">
    <citation type="submission" date="2015-03" db="EMBL/GenBank/DDBJ databases">
        <title>Genome assembly of Sandaracinus amylolyticus DSM 53668.</title>
        <authorList>
            <person name="Sharma G."/>
            <person name="Subramanian S."/>
        </authorList>
    </citation>
    <scope>NUCLEOTIDE SEQUENCE [LARGE SCALE GENOMIC DNA]</scope>
    <source>
        <strain evidence="2 3">DSM 53668</strain>
    </source>
</reference>
<dbReference type="KEGG" id="samy:DB32_003465"/>
<evidence type="ECO:0000313" key="2">
    <source>
        <dbReference type="EMBL" id="AKF06316.1"/>
    </source>
</evidence>
<gene>
    <name evidence="2" type="ORF">DB32_003465</name>
</gene>
<protein>
    <submittedName>
        <fullName evidence="2">Uncharacterized protein</fullName>
    </submittedName>
</protein>
<feature type="transmembrane region" description="Helical" evidence="1">
    <location>
        <begin position="42"/>
        <end position="64"/>
    </location>
</feature>
<dbReference type="STRING" id="927083.DB32_003465"/>
<accession>A0A0F6YJN9</accession>
<dbReference type="EMBL" id="CP011125">
    <property type="protein sequence ID" value="AKF06316.1"/>
    <property type="molecule type" value="Genomic_DNA"/>
</dbReference>
<keyword evidence="1" id="KW-1133">Transmembrane helix</keyword>
<proteinExistence type="predicted"/>
<keyword evidence="1" id="KW-0812">Transmembrane</keyword>
<dbReference type="Proteomes" id="UP000034883">
    <property type="component" value="Chromosome"/>
</dbReference>